<organism evidence="3 4">
    <name type="scientific">Methanospirillum purgamenti</name>
    <dbReference type="NCBI Taxonomy" id="2834276"/>
    <lineage>
        <taxon>Archaea</taxon>
        <taxon>Methanobacteriati</taxon>
        <taxon>Methanobacteriota</taxon>
        <taxon>Stenosarchaea group</taxon>
        <taxon>Methanomicrobia</taxon>
        <taxon>Methanomicrobiales</taxon>
        <taxon>Methanospirillaceae</taxon>
        <taxon>Methanospirillum</taxon>
    </lineage>
</organism>
<evidence type="ECO:0000313" key="4">
    <source>
        <dbReference type="Proteomes" id="UP000680656"/>
    </source>
</evidence>
<dbReference type="PANTHER" id="PTHR42879">
    <property type="entry name" value="3-OXOACYL-(ACYL-CARRIER-PROTEIN) REDUCTASE"/>
    <property type="match status" value="1"/>
</dbReference>
<proteinExistence type="inferred from homology"/>
<dbReference type="FunFam" id="3.40.50.720:FF:000173">
    <property type="entry name" value="3-oxoacyl-[acyl-carrier protein] reductase"/>
    <property type="match status" value="1"/>
</dbReference>
<evidence type="ECO:0000256" key="2">
    <source>
        <dbReference type="ARBA" id="ARBA00023002"/>
    </source>
</evidence>
<dbReference type="Pfam" id="PF13561">
    <property type="entry name" value="adh_short_C2"/>
    <property type="match status" value="1"/>
</dbReference>
<dbReference type="InterPro" id="IPR002347">
    <property type="entry name" value="SDR_fam"/>
</dbReference>
<dbReference type="InterPro" id="IPR036291">
    <property type="entry name" value="NAD(P)-bd_dom_sf"/>
</dbReference>
<dbReference type="PRINTS" id="PR00081">
    <property type="entry name" value="GDHRDH"/>
</dbReference>
<accession>A0A8E7AZF2</accession>
<keyword evidence="4" id="KW-1185">Reference proteome</keyword>
<dbReference type="GO" id="GO:0016491">
    <property type="term" value="F:oxidoreductase activity"/>
    <property type="evidence" value="ECO:0007669"/>
    <property type="project" value="UniProtKB-KW"/>
</dbReference>
<dbReference type="Proteomes" id="UP000680656">
    <property type="component" value="Chromosome"/>
</dbReference>
<dbReference type="EMBL" id="CP075546">
    <property type="protein sequence ID" value="QVV89134.1"/>
    <property type="molecule type" value="Genomic_DNA"/>
</dbReference>
<name>A0A8E7AZF2_9EURY</name>
<comment type="similarity">
    <text evidence="1">Belongs to the short-chain dehydrogenases/reductases (SDR) family.</text>
</comment>
<protein>
    <submittedName>
        <fullName evidence="3">SDR family oxidoreductase</fullName>
    </submittedName>
</protein>
<evidence type="ECO:0000313" key="3">
    <source>
        <dbReference type="EMBL" id="QVV89134.1"/>
    </source>
</evidence>
<gene>
    <name evidence="3" type="ORF">KHC33_00950</name>
</gene>
<dbReference type="AlphaFoldDB" id="A0A8E7AZF2"/>
<dbReference type="InterPro" id="IPR050259">
    <property type="entry name" value="SDR"/>
</dbReference>
<reference evidence="3 4" key="1">
    <citation type="submission" date="2021-05" db="EMBL/GenBank/DDBJ databases">
        <title>A novel Methanospirillum isolate from a pyrite-forming mixed culture.</title>
        <authorList>
            <person name="Bunk B."/>
            <person name="Sproer C."/>
            <person name="Spring S."/>
            <person name="Pester M."/>
        </authorList>
    </citation>
    <scope>NUCLEOTIDE SEQUENCE [LARGE SCALE GENOMIC DNA]</scope>
    <source>
        <strain evidence="3 4">J.3.6.1-F.2.7.3</strain>
    </source>
</reference>
<evidence type="ECO:0000256" key="1">
    <source>
        <dbReference type="ARBA" id="ARBA00006484"/>
    </source>
</evidence>
<sequence length="247" mass="27448">MLLKGKNAVITGCLKGIGHSTLGVFAREGANIWACSQNPDPLFESYIYDLSSRYDVWIKPIYFDLSDHAQIKIAAREIHNDKKPIDILVNIAGMTRDSLFHLTTMDQMKQVFEINFFSPMLFTQYLSKYMIRQKFGCIINVSSISAIDGNPGQFSYTSSKAALLGATKTLAKELSTYGIRVNALAPGVIQTEMIEKMPDEIFERFMEKSDLKHAGKPEEVADVIAFLSSDLASYITGQIIRVDGGIG</sequence>
<dbReference type="GeneID" id="65095708"/>
<dbReference type="Gene3D" id="3.40.50.720">
    <property type="entry name" value="NAD(P)-binding Rossmann-like Domain"/>
    <property type="match status" value="1"/>
</dbReference>
<dbReference type="KEGG" id="mrtj:KHC33_00950"/>
<dbReference type="RefSeq" id="WP_214419935.1">
    <property type="nucleotide sequence ID" value="NZ_CP075546.1"/>
</dbReference>
<dbReference type="PRINTS" id="PR00080">
    <property type="entry name" value="SDRFAMILY"/>
</dbReference>
<dbReference type="SUPFAM" id="SSF51735">
    <property type="entry name" value="NAD(P)-binding Rossmann-fold domains"/>
    <property type="match status" value="1"/>
</dbReference>
<keyword evidence="2" id="KW-0560">Oxidoreductase</keyword>
<dbReference type="PANTHER" id="PTHR42879:SF2">
    <property type="entry name" value="3-OXOACYL-[ACYL-CARRIER-PROTEIN] REDUCTASE FABG"/>
    <property type="match status" value="1"/>
</dbReference>